<evidence type="ECO:0000256" key="1">
    <source>
        <dbReference type="SAM" id="MobiDB-lite"/>
    </source>
</evidence>
<keyword evidence="3" id="KW-1185">Reference proteome</keyword>
<dbReference type="AlphaFoldDB" id="A0AAD6UL20"/>
<feature type="region of interest" description="Disordered" evidence="1">
    <location>
        <begin position="252"/>
        <end position="307"/>
    </location>
</feature>
<comment type="caution">
    <text evidence="2">The sequence shown here is derived from an EMBL/GenBank/DDBJ whole genome shotgun (WGS) entry which is preliminary data.</text>
</comment>
<accession>A0AAD6UL20</accession>
<feature type="region of interest" description="Disordered" evidence="1">
    <location>
        <begin position="1"/>
        <end position="138"/>
    </location>
</feature>
<feature type="compositionally biased region" description="Basic residues" evidence="1">
    <location>
        <begin position="119"/>
        <end position="131"/>
    </location>
</feature>
<evidence type="ECO:0000313" key="3">
    <source>
        <dbReference type="Proteomes" id="UP001219525"/>
    </source>
</evidence>
<feature type="compositionally biased region" description="Basic and acidic residues" evidence="1">
    <location>
        <begin position="264"/>
        <end position="279"/>
    </location>
</feature>
<dbReference type="Proteomes" id="UP001219525">
    <property type="component" value="Unassembled WGS sequence"/>
</dbReference>
<protein>
    <submittedName>
        <fullName evidence="2">Uncharacterized protein</fullName>
    </submittedName>
</protein>
<organism evidence="2 3">
    <name type="scientific">Mycena pura</name>
    <dbReference type="NCBI Taxonomy" id="153505"/>
    <lineage>
        <taxon>Eukaryota</taxon>
        <taxon>Fungi</taxon>
        <taxon>Dikarya</taxon>
        <taxon>Basidiomycota</taxon>
        <taxon>Agaricomycotina</taxon>
        <taxon>Agaricomycetes</taxon>
        <taxon>Agaricomycetidae</taxon>
        <taxon>Agaricales</taxon>
        <taxon>Marasmiineae</taxon>
        <taxon>Mycenaceae</taxon>
        <taxon>Mycena</taxon>
    </lineage>
</organism>
<gene>
    <name evidence="2" type="ORF">GGX14DRAFT_408682</name>
</gene>
<feature type="compositionally biased region" description="Low complexity" evidence="1">
    <location>
        <begin position="79"/>
        <end position="105"/>
    </location>
</feature>
<evidence type="ECO:0000313" key="2">
    <source>
        <dbReference type="EMBL" id="KAJ7189582.1"/>
    </source>
</evidence>
<name>A0AAD6UL20_9AGAR</name>
<reference evidence="2" key="1">
    <citation type="submission" date="2023-03" db="EMBL/GenBank/DDBJ databases">
        <title>Massive genome expansion in bonnet fungi (Mycena s.s.) driven by repeated elements and novel gene families across ecological guilds.</title>
        <authorList>
            <consortium name="Lawrence Berkeley National Laboratory"/>
            <person name="Harder C.B."/>
            <person name="Miyauchi S."/>
            <person name="Viragh M."/>
            <person name="Kuo A."/>
            <person name="Thoen E."/>
            <person name="Andreopoulos B."/>
            <person name="Lu D."/>
            <person name="Skrede I."/>
            <person name="Drula E."/>
            <person name="Henrissat B."/>
            <person name="Morin E."/>
            <person name="Kohler A."/>
            <person name="Barry K."/>
            <person name="LaButti K."/>
            <person name="Morin E."/>
            <person name="Salamov A."/>
            <person name="Lipzen A."/>
            <person name="Mereny Z."/>
            <person name="Hegedus B."/>
            <person name="Baldrian P."/>
            <person name="Stursova M."/>
            <person name="Weitz H."/>
            <person name="Taylor A."/>
            <person name="Grigoriev I.V."/>
            <person name="Nagy L.G."/>
            <person name="Martin F."/>
            <person name="Kauserud H."/>
        </authorList>
    </citation>
    <scope>NUCLEOTIDE SEQUENCE</scope>
    <source>
        <strain evidence="2">9144</strain>
    </source>
</reference>
<feature type="compositionally biased region" description="Low complexity" evidence="1">
    <location>
        <begin position="30"/>
        <end position="41"/>
    </location>
</feature>
<dbReference type="EMBL" id="JARJCW010000172">
    <property type="protein sequence ID" value="KAJ7189582.1"/>
    <property type="molecule type" value="Genomic_DNA"/>
</dbReference>
<sequence length="850" mass="93844">MHRSLSWARLRRAGTAGSSGGQWRDRRQAAQRAAGGEQQAGSGVMGQRNGQRNGQRAASRRQAAIKIGSFDGWAGGSATGSATGSGRPAGGRQQAAGSRQQAAGGMWQAACGRRQVTAGRRRPAGGRRRGSRGQAAGISQRECVGPFRQNAALISESKAFPISVWAGCFIKYLPIGYAAAVMELDLRCHLGIRASWPAAGGAFTKFGHLGRPETWLVAHLERRERTRLPTAGVDDQIGGAFRNALMRQISSKERERAGGGVKHGSADSRRQRKAGEHRHAPASGGPQRAGMHMREDYPNISPESKPWMKRTNARNASIVDYNGLQQEREEGIREWRVLLHEKELQARIKTLKNSRRTDAKEAMKGLRAQVKAGVDARRVWRARQGVIDLQLAEPRRGEPHGVHIQVHRPATTDPESAETEQVEAVTPPVDYTDPESTEMQQVEAVPPPVDYAQFFDHLDIGPELALIIRWHAVKSQRQRAETAAPFSDLRSAAKIVEPVAAVRSAQCTGVWRPTDTNPHVGTAQRNEVDGGRLLTSRGLVVRSGLGCSFWYCVFGTSRQKDLFVNQDEARDAFRLRRRMSIIITERPFLLPPLPPLPLTRIHRSSILMTATLPQKADFIDTDEVAVSLTALQESLEPEDPAPCGFPSRLFYTEMSGVDLAASPYFRDLLSTPIEGAEHFQGFGRHQTVQEGTRKAWGTRNLASGLKKKPFLGLLNRNMFINRFLGLETILAEPLMASGGQQRPLTSKGRMARHAVPKDYEGIRIEGAIMVGRIASGGDSAILVHRCEDFQQINHNRGSEKPRAPIHACWRWILMVEKTREDAGRQKYVDADDPNLFVARILEFHGYSPEI</sequence>
<proteinExistence type="predicted"/>